<reference evidence="7 8" key="1">
    <citation type="submission" date="2021-03" db="EMBL/GenBank/DDBJ databases">
        <title>Genomic Encyclopedia of Type Strains, Phase IV (KMG-IV): sequencing the most valuable type-strain genomes for metagenomic binning, comparative biology and taxonomic classification.</title>
        <authorList>
            <person name="Goeker M."/>
        </authorList>
    </citation>
    <scope>NUCLEOTIDE SEQUENCE [LARGE SCALE GENOMIC DNA]</scope>
    <source>
        <strain evidence="7 8">DSM 26048</strain>
    </source>
</reference>
<dbReference type="Gene3D" id="1.20.1740.10">
    <property type="entry name" value="Amino acid/polyamine transporter I"/>
    <property type="match status" value="1"/>
</dbReference>
<evidence type="ECO:0000313" key="8">
    <source>
        <dbReference type="Proteomes" id="UP001519287"/>
    </source>
</evidence>
<dbReference type="PIRSF" id="PIRSF006060">
    <property type="entry name" value="AA_transporter"/>
    <property type="match status" value="1"/>
</dbReference>
<dbReference type="PANTHER" id="PTHR42770:SF13">
    <property type="entry name" value="L-METHIONINE_BRANCHED-CHAIN AMINO ACID EXPORTER YJEH"/>
    <property type="match status" value="1"/>
</dbReference>
<accession>A0ABS4ILG9</accession>
<evidence type="ECO:0000256" key="3">
    <source>
        <dbReference type="ARBA" id="ARBA00022692"/>
    </source>
</evidence>
<dbReference type="PANTHER" id="PTHR42770">
    <property type="entry name" value="AMINO ACID TRANSPORTER-RELATED"/>
    <property type="match status" value="1"/>
</dbReference>
<dbReference type="InterPro" id="IPR050367">
    <property type="entry name" value="APC_superfamily"/>
</dbReference>
<feature type="transmembrane region" description="Helical" evidence="6">
    <location>
        <begin position="345"/>
        <end position="365"/>
    </location>
</feature>
<feature type="transmembrane region" description="Helical" evidence="6">
    <location>
        <begin position="222"/>
        <end position="243"/>
    </location>
</feature>
<keyword evidence="5 6" id="KW-0472">Membrane</keyword>
<protein>
    <submittedName>
        <fullName evidence="7">APA family basic amino acid/polyamine antiporter</fullName>
    </submittedName>
</protein>
<evidence type="ECO:0000313" key="7">
    <source>
        <dbReference type="EMBL" id="MBP1988412.1"/>
    </source>
</evidence>
<dbReference type="EMBL" id="JAGGLB010000001">
    <property type="protein sequence ID" value="MBP1988412.1"/>
    <property type="molecule type" value="Genomic_DNA"/>
</dbReference>
<evidence type="ECO:0000256" key="6">
    <source>
        <dbReference type="SAM" id="Phobius"/>
    </source>
</evidence>
<feature type="transmembrane region" description="Helical" evidence="6">
    <location>
        <begin position="184"/>
        <end position="202"/>
    </location>
</feature>
<evidence type="ECO:0000256" key="2">
    <source>
        <dbReference type="ARBA" id="ARBA00022475"/>
    </source>
</evidence>
<dbReference type="RefSeq" id="WP_209968258.1">
    <property type="nucleotide sequence ID" value="NZ_JAGGLB010000001.1"/>
</dbReference>
<feature type="transmembrane region" description="Helical" evidence="6">
    <location>
        <begin position="116"/>
        <end position="140"/>
    </location>
</feature>
<dbReference type="Pfam" id="PF13520">
    <property type="entry name" value="AA_permease_2"/>
    <property type="match status" value="1"/>
</dbReference>
<feature type="transmembrane region" description="Helical" evidence="6">
    <location>
        <begin position="318"/>
        <end position="339"/>
    </location>
</feature>
<sequence>MNINRKTLAKENKLGVLTLSGLIIGPILGSGILMLPNTVYQIAGDWAIAAWIIIIGVSLVAAYIFGAISIQYPGDGGITNAICMAFGEHIKVLASLFLILGVSVGAVAVLMTASEYMAQVGIGSSIFICYSFTVACILLLFCKITFIGKLSFLMSTVSAITLFVAAVVSLSIHPKPFAITTPFQVNHIGYAVLLLFWAVFGWDIIGNYTKEVKDVKKTTTRAIILSFIVIAVVYMVVAAAVQWTDIKSYWNKDFSLAAIMHPLFGEWSHLIIAFLGIFLCASTYLLYVGGISRLTASLSEDQILPAFMSKRTRQNIPFVAISTIGIVNLIVIFLIQLGWFDLESLVLIANSFLAMNALIGILAGIKVLNNRLVNVSGVILSVFVLVVIMMYSSTNVLLMIGALSIYFSYKQLKTCIKP</sequence>
<feature type="transmembrane region" description="Helical" evidence="6">
    <location>
        <begin position="48"/>
        <end position="70"/>
    </location>
</feature>
<gene>
    <name evidence="7" type="ORF">J2Z66_000007</name>
</gene>
<feature type="transmembrane region" description="Helical" evidence="6">
    <location>
        <begin position="152"/>
        <end position="172"/>
    </location>
</feature>
<feature type="transmembrane region" description="Helical" evidence="6">
    <location>
        <begin position="267"/>
        <end position="287"/>
    </location>
</feature>
<proteinExistence type="predicted"/>
<evidence type="ECO:0000256" key="1">
    <source>
        <dbReference type="ARBA" id="ARBA00004651"/>
    </source>
</evidence>
<name>A0ABS4ILG9_9BACL</name>
<dbReference type="PRINTS" id="PR00173">
    <property type="entry name" value="EDTRNSPORT"/>
</dbReference>
<evidence type="ECO:0000256" key="5">
    <source>
        <dbReference type="ARBA" id="ARBA00023136"/>
    </source>
</evidence>
<comment type="subcellular location">
    <subcellularLocation>
        <location evidence="1">Cell membrane</location>
        <topology evidence="1">Multi-pass membrane protein</topology>
    </subcellularLocation>
</comment>
<dbReference type="Proteomes" id="UP001519287">
    <property type="component" value="Unassembled WGS sequence"/>
</dbReference>
<dbReference type="InterPro" id="IPR002293">
    <property type="entry name" value="AA/rel_permease1"/>
</dbReference>
<keyword evidence="8" id="KW-1185">Reference proteome</keyword>
<keyword evidence="4 6" id="KW-1133">Transmembrane helix</keyword>
<feature type="transmembrane region" description="Helical" evidence="6">
    <location>
        <begin position="90"/>
        <end position="110"/>
    </location>
</feature>
<comment type="caution">
    <text evidence="7">The sequence shown here is derived from an EMBL/GenBank/DDBJ whole genome shotgun (WGS) entry which is preliminary data.</text>
</comment>
<keyword evidence="2" id="KW-1003">Cell membrane</keyword>
<evidence type="ECO:0000256" key="4">
    <source>
        <dbReference type="ARBA" id="ARBA00022989"/>
    </source>
</evidence>
<feature type="transmembrane region" description="Helical" evidence="6">
    <location>
        <begin position="14"/>
        <end position="36"/>
    </location>
</feature>
<organism evidence="7 8">
    <name type="scientific">Paenibacillus eucommiae</name>
    <dbReference type="NCBI Taxonomy" id="1355755"/>
    <lineage>
        <taxon>Bacteria</taxon>
        <taxon>Bacillati</taxon>
        <taxon>Bacillota</taxon>
        <taxon>Bacilli</taxon>
        <taxon>Bacillales</taxon>
        <taxon>Paenibacillaceae</taxon>
        <taxon>Paenibacillus</taxon>
    </lineage>
</organism>
<keyword evidence="3 6" id="KW-0812">Transmembrane</keyword>